<gene>
    <name evidence="8" type="ORF">TIFTF001_040667</name>
</gene>
<evidence type="ECO:0000256" key="4">
    <source>
        <dbReference type="ARBA" id="ARBA00023136"/>
    </source>
</evidence>
<sequence>MAQDSGTKQNPQLPTHQPTQQPTPRRKPHILRWIAIFFLALIVLVGIAVLVIWLVVKPKRLVFSVDDALIQNFNINNNHLNASFHFVIRSYNPNTKVSIYYDKIESRVDYDDQTLAYNLVEPFYQPHKNVTRLGVKLKADSVALVGSVPTDLKLEKSSGEIELNVWLKARIRFKVGAWKSSHRTLKVFCSPVLVHFSRSKNFERTICDVEL</sequence>
<feature type="transmembrane region" description="Helical" evidence="6">
    <location>
        <begin position="30"/>
        <end position="56"/>
    </location>
</feature>
<evidence type="ECO:0000256" key="6">
    <source>
        <dbReference type="SAM" id="Phobius"/>
    </source>
</evidence>
<dbReference type="PANTHER" id="PTHR31234">
    <property type="entry name" value="LATE EMBRYOGENESIS ABUNDANT (LEA) HYDROXYPROLINE-RICH GLYCOPROTEIN FAMILY"/>
    <property type="match status" value="1"/>
</dbReference>
<keyword evidence="2 6" id="KW-0812">Transmembrane</keyword>
<feature type="compositionally biased region" description="Low complexity" evidence="5">
    <location>
        <begin position="9"/>
        <end position="23"/>
    </location>
</feature>
<proteinExistence type="predicted"/>
<dbReference type="Pfam" id="PF03168">
    <property type="entry name" value="LEA_2"/>
    <property type="match status" value="1"/>
</dbReference>
<evidence type="ECO:0000256" key="1">
    <source>
        <dbReference type="ARBA" id="ARBA00004167"/>
    </source>
</evidence>
<organism evidence="8 9">
    <name type="scientific">Ficus carica</name>
    <name type="common">Common fig</name>
    <dbReference type="NCBI Taxonomy" id="3494"/>
    <lineage>
        <taxon>Eukaryota</taxon>
        <taxon>Viridiplantae</taxon>
        <taxon>Streptophyta</taxon>
        <taxon>Embryophyta</taxon>
        <taxon>Tracheophyta</taxon>
        <taxon>Spermatophyta</taxon>
        <taxon>Magnoliopsida</taxon>
        <taxon>eudicotyledons</taxon>
        <taxon>Gunneridae</taxon>
        <taxon>Pentapetalae</taxon>
        <taxon>rosids</taxon>
        <taxon>fabids</taxon>
        <taxon>Rosales</taxon>
        <taxon>Moraceae</taxon>
        <taxon>Ficeae</taxon>
        <taxon>Ficus</taxon>
    </lineage>
</organism>
<dbReference type="GO" id="GO:0005886">
    <property type="term" value="C:plasma membrane"/>
    <property type="evidence" value="ECO:0007669"/>
    <property type="project" value="TreeGrafter"/>
</dbReference>
<keyword evidence="4 6" id="KW-0472">Membrane</keyword>
<feature type="domain" description="Late embryogenesis abundant protein LEA-2 subgroup" evidence="7">
    <location>
        <begin position="88"/>
        <end position="188"/>
    </location>
</feature>
<dbReference type="EMBL" id="BTGU01001543">
    <property type="protein sequence ID" value="GMN25116.1"/>
    <property type="molecule type" value="Genomic_DNA"/>
</dbReference>
<evidence type="ECO:0000313" key="9">
    <source>
        <dbReference type="Proteomes" id="UP001187192"/>
    </source>
</evidence>
<dbReference type="GO" id="GO:0098542">
    <property type="term" value="P:defense response to other organism"/>
    <property type="evidence" value="ECO:0007669"/>
    <property type="project" value="InterPro"/>
</dbReference>
<dbReference type="InterPro" id="IPR004864">
    <property type="entry name" value="LEA_2"/>
</dbReference>
<evidence type="ECO:0000256" key="5">
    <source>
        <dbReference type="SAM" id="MobiDB-lite"/>
    </source>
</evidence>
<protein>
    <recommendedName>
        <fullName evidence="7">Late embryogenesis abundant protein LEA-2 subgroup domain-containing protein</fullName>
    </recommendedName>
</protein>
<keyword evidence="9" id="KW-1185">Reference proteome</keyword>
<evidence type="ECO:0000313" key="8">
    <source>
        <dbReference type="EMBL" id="GMN25116.1"/>
    </source>
</evidence>
<evidence type="ECO:0000256" key="2">
    <source>
        <dbReference type="ARBA" id="ARBA00022692"/>
    </source>
</evidence>
<feature type="region of interest" description="Disordered" evidence="5">
    <location>
        <begin position="1"/>
        <end position="25"/>
    </location>
</feature>
<evidence type="ECO:0000256" key="3">
    <source>
        <dbReference type="ARBA" id="ARBA00022989"/>
    </source>
</evidence>
<keyword evidence="3 6" id="KW-1133">Transmembrane helix</keyword>
<dbReference type="AlphaFoldDB" id="A0AA87ZIZ3"/>
<reference evidence="8" key="1">
    <citation type="submission" date="2023-07" db="EMBL/GenBank/DDBJ databases">
        <title>draft genome sequence of fig (Ficus carica).</title>
        <authorList>
            <person name="Takahashi T."/>
            <person name="Nishimura K."/>
        </authorList>
    </citation>
    <scope>NUCLEOTIDE SEQUENCE</scope>
</reference>
<dbReference type="InterPro" id="IPR044839">
    <property type="entry name" value="NDR1-like"/>
</dbReference>
<comment type="subcellular location">
    <subcellularLocation>
        <location evidence="1">Membrane</location>
        <topology evidence="1">Single-pass membrane protein</topology>
    </subcellularLocation>
</comment>
<dbReference type="Proteomes" id="UP001187192">
    <property type="component" value="Unassembled WGS sequence"/>
</dbReference>
<dbReference type="PANTHER" id="PTHR31234:SF39">
    <property type="entry name" value="HARPIN-INDUCED PROTEIN 1 CONTAINING PROTEIN, EXPRESSED"/>
    <property type="match status" value="1"/>
</dbReference>
<evidence type="ECO:0000259" key="7">
    <source>
        <dbReference type="Pfam" id="PF03168"/>
    </source>
</evidence>
<comment type="caution">
    <text evidence="8">The sequence shown here is derived from an EMBL/GenBank/DDBJ whole genome shotgun (WGS) entry which is preliminary data.</text>
</comment>
<name>A0AA87ZIZ3_FICCA</name>
<accession>A0AA87ZIZ3</accession>